<evidence type="ECO:0000313" key="2">
    <source>
        <dbReference type="Proteomes" id="UP001338125"/>
    </source>
</evidence>
<dbReference type="Proteomes" id="UP001338125">
    <property type="component" value="Unassembled WGS sequence"/>
</dbReference>
<name>A0ABR0SHM5_9HYPO</name>
<proteinExistence type="predicted"/>
<evidence type="ECO:0000313" key="1">
    <source>
        <dbReference type="EMBL" id="KAK5991663.1"/>
    </source>
</evidence>
<organism evidence="1 2">
    <name type="scientific">Cladobotryum mycophilum</name>
    <dbReference type="NCBI Taxonomy" id="491253"/>
    <lineage>
        <taxon>Eukaryota</taxon>
        <taxon>Fungi</taxon>
        <taxon>Dikarya</taxon>
        <taxon>Ascomycota</taxon>
        <taxon>Pezizomycotina</taxon>
        <taxon>Sordariomycetes</taxon>
        <taxon>Hypocreomycetidae</taxon>
        <taxon>Hypocreales</taxon>
        <taxon>Hypocreaceae</taxon>
        <taxon>Cladobotryum</taxon>
    </lineage>
</organism>
<gene>
    <name evidence="1" type="ORF">PT974_07696</name>
</gene>
<protein>
    <submittedName>
        <fullName evidence="1">Uncharacterized protein</fullName>
    </submittedName>
</protein>
<dbReference type="Pfam" id="PF19287">
    <property type="entry name" value="DUF5910"/>
    <property type="match status" value="1"/>
</dbReference>
<comment type="caution">
    <text evidence="1">The sequence shown here is derived from an EMBL/GenBank/DDBJ whole genome shotgun (WGS) entry which is preliminary data.</text>
</comment>
<dbReference type="EMBL" id="JAVFKD010000013">
    <property type="protein sequence ID" value="KAK5991663.1"/>
    <property type="molecule type" value="Genomic_DNA"/>
</dbReference>
<keyword evidence="2" id="KW-1185">Reference proteome</keyword>
<reference evidence="1 2" key="1">
    <citation type="submission" date="2024-01" db="EMBL/GenBank/DDBJ databases">
        <title>Complete genome of Cladobotryum mycophilum ATHUM6906.</title>
        <authorList>
            <person name="Christinaki A.C."/>
            <person name="Myridakis A.I."/>
            <person name="Kouvelis V.N."/>
        </authorList>
    </citation>
    <scope>NUCLEOTIDE SEQUENCE [LARGE SCALE GENOMIC DNA]</scope>
    <source>
        <strain evidence="1 2">ATHUM6906</strain>
    </source>
</reference>
<dbReference type="InterPro" id="IPR045564">
    <property type="entry name" value="DUF5910"/>
</dbReference>
<sequence length="62" mass="6901">MSIISGKPDKVQLLIPTDLLNDRGGSMGITAQCFSNVDQLPTKDTVSYDDWKENIKGNRVEF</sequence>
<accession>A0ABR0SHM5</accession>